<dbReference type="PANTHER" id="PTHR43649">
    <property type="entry name" value="ARABINOSE-BINDING PROTEIN-RELATED"/>
    <property type="match status" value="1"/>
</dbReference>
<name>A0A2L0UEQ2_9MICC</name>
<evidence type="ECO:0000256" key="4">
    <source>
        <dbReference type="ARBA" id="ARBA00023139"/>
    </source>
</evidence>
<evidence type="ECO:0000313" key="7">
    <source>
        <dbReference type="EMBL" id="AUZ87672.1"/>
    </source>
</evidence>
<keyword evidence="1" id="KW-1003">Cell membrane</keyword>
<keyword evidence="3" id="KW-0472">Membrane</keyword>
<evidence type="ECO:0000313" key="8">
    <source>
        <dbReference type="Proteomes" id="UP000239187"/>
    </source>
</evidence>
<dbReference type="EMBL" id="CP024915">
    <property type="protein sequence ID" value="AUZ87672.1"/>
    <property type="molecule type" value="Genomic_DNA"/>
</dbReference>
<dbReference type="AlphaFoldDB" id="A0A2L0UEQ2"/>
<evidence type="ECO:0000256" key="5">
    <source>
        <dbReference type="ARBA" id="ARBA00023288"/>
    </source>
</evidence>
<gene>
    <name evidence="7" type="ORF">CVO76_08555</name>
</gene>
<dbReference type="InterPro" id="IPR050490">
    <property type="entry name" value="Bact_solute-bd_prot1"/>
</dbReference>
<feature type="chain" id="PRO_5038601035" evidence="6">
    <location>
        <begin position="26"/>
        <end position="444"/>
    </location>
</feature>
<feature type="signal peptide" evidence="6">
    <location>
        <begin position="1"/>
        <end position="25"/>
    </location>
</feature>
<evidence type="ECO:0000256" key="6">
    <source>
        <dbReference type="SAM" id="SignalP"/>
    </source>
</evidence>
<evidence type="ECO:0000256" key="3">
    <source>
        <dbReference type="ARBA" id="ARBA00023136"/>
    </source>
</evidence>
<dbReference type="Proteomes" id="UP000239187">
    <property type="component" value="Chromosome"/>
</dbReference>
<keyword evidence="2 6" id="KW-0732">Signal</keyword>
<dbReference type="Pfam" id="PF01547">
    <property type="entry name" value="SBP_bac_1"/>
    <property type="match status" value="1"/>
</dbReference>
<dbReference type="Gene3D" id="3.40.190.10">
    <property type="entry name" value="Periplasmic binding protein-like II"/>
    <property type="match status" value="2"/>
</dbReference>
<sequence length="444" mass="47395">MRAHYGKVTAAFAMISALALSGCSAGGDSSEAGAEAVPCEASEGPVELSFTTWVPGMDQVAELWNTENPDIQVKVQTGPNGNSGTYQNFFNQIQAGNAPDLGQIEYDALPNFRVQDGLENIAECEGIADAQDQFVDWTWGQVTFGEEGSVYAVPQDSGPMAMYYRADLFEQAGIAVPTTWEEYAAAAEQIKAQGSYITNFPKTDVNWFAGMVWQNGGQWFANDGENWDVNLTSPESEEVATYWQDLLSKDLVSTLPSFSDEWNASFNTGQQWTWVSAVWGATTLSDGAPDTSGKWAVAPMPQWEDGGEAAGNWGGSSTAVLKGSDHPAEAAKFALWLNTDPEALALANELGGLYPAAKSATDLEAFAGGVEYYGGQKIYDVFADASANVNPDFTWGPTMTQTYTDVSDGFGAAIGGSGTLMDALENGQQKTVDSLKSQSIPVSE</sequence>
<organism evidence="7 8">
    <name type="scientific">Arthrobacter agilis</name>
    <dbReference type="NCBI Taxonomy" id="37921"/>
    <lineage>
        <taxon>Bacteria</taxon>
        <taxon>Bacillati</taxon>
        <taxon>Actinomycetota</taxon>
        <taxon>Actinomycetes</taxon>
        <taxon>Micrococcales</taxon>
        <taxon>Micrococcaceae</taxon>
        <taxon>Arthrobacter</taxon>
    </lineage>
</organism>
<proteinExistence type="predicted"/>
<dbReference type="PANTHER" id="PTHR43649:SF33">
    <property type="entry name" value="POLYGALACTURONAN_RHAMNOGALACTURONAN-BINDING PROTEIN YTCQ"/>
    <property type="match status" value="1"/>
</dbReference>
<evidence type="ECO:0000256" key="2">
    <source>
        <dbReference type="ARBA" id="ARBA00022729"/>
    </source>
</evidence>
<evidence type="ECO:0000256" key="1">
    <source>
        <dbReference type="ARBA" id="ARBA00022475"/>
    </source>
</evidence>
<dbReference type="InterPro" id="IPR006059">
    <property type="entry name" value="SBP"/>
</dbReference>
<keyword evidence="5" id="KW-0449">Lipoprotein</keyword>
<accession>A0A2L0UEQ2</accession>
<dbReference type="RefSeq" id="WP_133082499.1">
    <property type="nucleotide sequence ID" value="NZ_CP024915.1"/>
</dbReference>
<keyword evidence="4" id="KW-0564">Palmitate</keyword>
<dbReference type="SUPFAM" id="SSF53850">
    <property type="entry name" value="Periplasmic binding protein-like II"/>
    <property type="match status" value="1"/>
</dbReference>
<dbReference type="PROSITE" id="PS51257">
    <property type="entry name" value="PROKAR_LIPOPROTEIN"/>
    <property type="match status" value="1"/>
</dbReference>
<protein>
    <submittedName>
        <fullName evidence="7">Sugar ABC transporter substrate-binding protein</fullName>
    </submittedName>
</protein>
<reference evidence="7 8" key="1">
    <citation type="submission" date="2017-11" db="EMBL/GenBank/DDBJ databases">
        <title>Draft genome of Arthrobacter agilis strain UMCV2, a plant growth-promoting rhizobacterium and biocontrol capacity of phytopathogenic fungi.</title>
        <authorList>
            <person name="Martinez-Camara R."/>
            <person name="Santoyo G."/>
            <person name="Moreno-Hagelsieb G."/>
            <person name="Valencia-Cantero E."/>
        </authorList>
    </citation>
    <scope>NUCLEOTIDE SEQUENCE [LARGE SCALE GENOMIC DNA]</scope>
    <source>
        <strain evidence="7 8">UMCV2</strain>
    </source>
</reference>